<dbReference type="GO" id="GO:0008881">
    <property type="term" value="F:glutamate racemase activity"/>
    <property type="evidence" value="ECO:0007669"/>
    <property type="project" value="UniProtKB-UniRule"/>
</dbReference>
<dbReference type="PROSITE" id="PS00923">
    <property type="entry name" value="ASP_GLU_RACEMASE_1"/>
    <property type="match status" value="1"/>
</dbReference>
<feature type="active site" description="Proton donor/acceptor" evidence="7">
    <location>
        <position position="184"/>
    </location>
</feature>
<dbReference type="PANTHER" id="PTHR21198:SF2">
    <property type="entry name" value="GLUTAMATE RACEMASE"/>
    <property type="match status" value="1"/>
</dbReference>
<comment type="pathway">
    <text evidence="7">Cell wall biogenesis; peptidoglycan biosynthesis.</text>
</comment>
<keyword evidence="6 7" id="KW-0961">Cell wall biogenesis/degradation</keyword>
<dbReference type="InterPro" id="IPR033134">
    <property type="entry name" value="Asp/Glu_racemase_AS_2"/>
</dbReference>
<dbReference type="GO" id="GO:0009252">
    <property type="term" value="P:peptidoglycan biosynthetic process"/>
    <property type="evidence" value="ECO:0007669"/>
    <property type="project" value="UniProtKB-UniRule"/>
</dbReference>
<dbReference type="PROSITE" id="PS00924">
    <property type="entry name" value="ASP_GLU_RACEMASE_2"/>
    <property type="match status" value="1"/>
</dbReference>
<dbReference type="EC" id="5.1.1.3" evidence="2 7"/>
<feature type="binding site" evidence="7">
    <location>
        <begin position="43"/>
        <end position="44"/>
    </location>
    <ligand>
        <name>substrate</name>
    </ligand>
</feature>
<evidence type="ECO:0000256" key="3">
    <source>
        <dbReference type="ARBA" id="ARBA00022960"/>
    </source>
</evidence>
<feature type="binding site" evidence="7">
    <location>
        <begin position="11"/>
        <end position="12"/>
    </location>
    <ligand>
        <name>substrate</name>
    </ligand>
</feature>
<dbReference type="GO" id="GO:0071555">
    <property type="term" value="P:cell wall organization"/>
    <property type="evidence" value="ECO:0007669"/>
    <property type="project" value="UniProtKB-KW"/>
</dbReference>
<keyword evidence="5 7" id="KW-0413">Isomerase</keyword>
<reference evidence="8 9" key="1">
    <citation type="submission" date="2016-11" db="EMBL/GenBank/DDBJ databases">
        <authorList>
            <person name="Jaros S."/>
            <person name="Januszkiewicz K."/>
            <person name="Wedrychowicz H."/>
        </authorList>
    </citation>
    <scope>NUCLEOTIDE SEQUENCE [LARGE SCALE GENOMIC DNA]</scope>
    <source>
        <strain evidence="8 9">CGMCC 1.7049</strain>
    </source>
</reference>
<dbReference type="RefSeq" id="WP_072897926.1">
    <property type="nucleotide sequence ID" value="NZ_FQWZ01000005.1"/>
</dbReference>
<name>A0A1M5Q057_9GAMM</name>
<sequence length="255" mass="27098">MNTQRPIGVFDSGVGGLSVLREIRALLPDESLIYYADSGYCPYGGKSQAEIQARSAAITEELMAAGAKLIVVACNTATIAAVESLRATYPLPFVGMEPAVKPAVAATRTGVVGVLATGAALGGNKFHHLLAQHARDVRIITQPCPGLVEHVERGDLDSAALRQRLRGYVQPLLDEGADVLVLGCTHYPFLRAAIADIAGPEVRLLDTGTAVARQTRRLLEREGLLVAAGEGSPSIEWRCSGDPDRVQPVINRLWG</sequence>
<comment type="catalytic activity">
    <reaction evidence="1 7">
        <text>L-glutamate = D-glutamate</text>
        <dbReference type="Rhea" id="RHEA:12813"/>
        <dbReference type="ChEBI" id="CHEBI:29985"/>
        <dbReference type="ChEBI" id="CHEBI:29986"/>
        <dbReference type="EC" id="5.1.1.3"/>
    </reaction>
</comment>
<dbReference type="NCBIfam" id="TIGR00067">
    <property type="entry name" value="glut_race"/>
    <property type="match status" value="1"/>
</dbReference>
<dbReference type="FunFam" id="3.40.50.1860:FF:000001">
    <property type="entry name" value="Glutamate racemase"/>
    <property type="match status" value="1"/>
</dbReference>
<feature type="active site" description="Proton donor/acceptor" evidence="7">
    <location>
        <position position="74"/>
    </location>
</feature>
<dbReference type="InterPro" id="IPR004391">
    <property type="entry name" value="Glu_race"/>
</dbReference>
<dbReference type="Proteomes" id="UP000199758">
    <property type="component" value="Unassembled WGS sequence"/>
</dbReference>
<feature type="binding site" evidence="7">
    <location>
        <begin position="75"/>
        <end position="76"/>
    </location>
    <ligand>
        <name>substrate</name>
    </ligand>
</feature>
<evidence type="ECO:0000256" key="7">
    <source>
        <dbReference type="HAMAP-Rule" id="MF_00258"/>
    </source>
</evidence>
<dbReference type="UniPathway" id="UPA00219"/>
<dbReference type="InterPro" id="IPR015942">
    <property type="entry name" value="Asp/Glu/hydantoin_racemase"/>
</dbReference>
<dbReference type="EMBL" id="FQWZ01000005">
    <property type="protein sequence ID" value="SHH07534.1"/>
    <property type="molecule type" value="Genomic_DNA"/>
</dbReference>
<dbReference type="AlphaFoldDB" id="A0A1M5Q057"/>
<feature type="binding site" evidence="7">
    <location>
        <begin position="185"/>
        <end position="186"/>
    </location>
    <ligand>
        <name>substrate</name>
    </ligand>
</feature>
<keyword evidence="9" id="KW-1185">Reference proteome</keyword>
<evidence type="ECO:0000256" key="6">
    <source>
        <dbReference type="ARBA" id="ARBA00023316"/>
    </source>
</evidence>
<dbReference type="Gene3D" id="3.40.50.1860">
    <property type="match status" value="2"/>
</dbReference>
<dbReference type="STRING" id="490188.SAMN04488068_2432"/>
<dbReference type="InterPro" id="IPR018187">
    <property type="entry name" value="Asp/Glu_racemase_AS_1"/>
</dbReference>
<dbReference type="GO" id="GO:0008360">
    <property type="term" value="P:regulation of cell shape"/>
    <property type="evidence" value="ECO:0007669"/>
    <property type="project" value="UniProtKB-KW"/>
</dbReference>
<comment type="similarity">
    <text evidence="7">Belongs to the aspartate/glutamate racemases family.</text>
</comment>
<dbReference type="Pfam" id="PF01177">
    <property type="entry name" value="Asp_Glu_race"/>
    <property type="match status" value="1"/>
</dbReference>
<keyword evidence="4 7" id="KW-0573">Peptidoglycan synthesis</keyword>
<gene>
    <name evidence="7" type="primary">murI</name>
    <name evidence="8" type="ORF">SAMN04488068_2432</name>
</gene>
<dbReference type="SUPFAM" id="SSF53681">
    <property type="entry name" value="Aspartate/glutamate racemase"/>
    <property type="match status" value="2"/>
</dbReference>
<dbReference type="PANTHER" id="PTHR21198">
    <property type="entry name" value="GLUTAMATE RACEMASE"/>
    <property type="match status" value="1"/>
</dbReference>
<evidence type="ECO:0000256" key="1">
    <source>
        <dbReference type="ARBA" id="ARBA00001602"/>
    </source>
</evidence>
<comment type="function">
    <text evidence="7">Provides the (R)-glutamate required for cell wall biosynthesis.</text>
</comment>
<accession>A0A1M5Q057</accession>
<organism evidence="8 9">
    <name type="scientific">Hydrocarboniphaga daqingensis</name>
    <dbReference type="NCBI Taxonomy" id="490188"/>
    <lineage>
        <taxon>Bacteria</taxon>
        <taxon>Pseudomonadati</taxon>
        <taxon>Pseudomonadota</taxon>
        <taxon>Gammaproteobacteria</taxon>
        <taxon>Nevskiales</taxon>
        <taxon>Nevskiaceae</taxon>
        <taxon>Hydrocarboniphaga</taxon>
    </lineage>
</organism>
<evidence type="ECO:0000313" key="8">
    <source>
        <dbReference type="EMBL" id="SHH07534.1"/>
    </source>
</evidence>
<keyword evidence="3 7" id="KW-0133">Cell shape</keyword>
<dbReference type="OrthoDB" id="9801055at2"/>
<dbReference type="HAMAP" id="MF_00258">
    <property type="entry name" value="Glu_racemase"/>
    <property type="match status" value="1"/>
</dbReference>
<evidence type="ECO:0000256" key="4">
    <source>
        <dbReference type="ARBA" id="ARBA00022984"/>
    </source>
</evidence>
<evidence type="ECO:0000256" key="5">
    <source>
        <dbReference type="ARBA" id="ARBA00023235"/>
    </source>
</evidence>
<dbReference type="InterPro" id="IPR001920">
    <property type="entry name" value="Asp/Glu_race"/>
</dbReference>
<evidence type="ECO:0000313" key="9">
    <source>
        <dbReference type="Proteomes" id="UP000199758"/>
    </source>
</evidence>
<evidence type="ECO:0000256" key="2">
    <source>
        <dbReference type="ARBA" id="ARBA00013090"/>
    </source>
</evidence>
<protein>
    <recommendedName>
        <fullName evidence="2 7">Glutamate racemase</fullName>
        <ecNumber evidence="2 7">5.1.1.3</ecNumber>
    </recommendedName>
</protein>
<proteinExistence type="inferred from homology"/>